<feature type="region of interest" description="Disordered" evidence="1">
    <location>
        <begin position="297"/>
        <end position="328"/>
    </location>
</feature>
<keyword evidence="2" id="KW-0812">Transmembrane</keyword>
<evidence type="ECO:0008006" key="5">
    <source>
        <dbReference type="Google" id="ProtNLM"/>
    </source>
</evidence>
<evidence type="ECO:0000313" key="3">
    <source>
        <dbReference type="EMBL" id="MBO2457985.1"/>
    </source>
</evidence>
<reference evidence="3 4" key="1">
    <citation type="submission" date="2021-03" db="EMBL/GenBank/DDBJ databases">
        <title>Actinomadura violae sp. nov., isolated from lichen in Thailand.</title>
        <authorList>
            <person name="Kanchanasin P."/>
            <person name="Saeng-In P."/>
            <person name="Phongsopitanun W."/>
            <person name="Yuki M."/>
            <person name="Kudo T."/>
            <person name="Ohkuma M."/>
            <person name="Tanasupawat S."/>
        </authorList>
    </citation>
    <scope>NUCLEOTIDE SEQUENCE [LARGE SCALE GENOMIC DNA]</scope>
    <source>
        <strain evidence="3 4">LCR2-06</strain>
    </source>
</reference>
<keyword evidence="4" id="KW-1185">Reference proteome</keyword>
<accession>A0ABS3RMM4</accession>
<evidence type="ECO:0000256" key="2">
    <source>
        <dbReference type="SAM" id="Phobius"/>
    </source>
</evidence>
<dbReference type="Proteomes" id="UP000680206">
    <property type="component" value="Unassembled WGS sequence"/>
</dbReference>
<dbReference type="EMBL" id="JAGEPF010000006">
    <property type="protein sequence ID" value="MBO2457985.1"/>
    <property type="molecule type" value="Genomic_DNA"/>
</dbReference>
<comment type="caution">
    <text evidence="3">The sequence shown here is derived from an EMBL/GenBank/DDBJ whole genome shotgun (WGS) entry which is preliminary data.</text>
</comment>
<dbReference type="RefSeq" id="WP_208239574.1">
    <property type="nucleotide sequence ID" value="NZ_JAGEPF010000006.1"/>
</dbReference>
<evidence type="ECO:0000313" key="4">
    <source>
        <dbReference type="Proteomes" id="UP000680206"/>
    </source>
</evidence>
<name>A0ABS3RMM4_9ACTN</name>
<keyword evidence="2" id="KW-0472">Membrane</keyword>
<proteinExistence type="predicted"/>
<sequence>MNHDIDRLVGRIAPVTDDTAADLLTDDTAADLAGRIMLAPADTAEPADTAAVPAPRRARRRLAIGLPLLATGVAAATVAAVLVARPGGSGDPGGHAPSGGAHPRVQLAAALTFTRKGHYIDVRIRDPYADPARYRKEFAAHGLDVDLKLVPSSPTVVGTVVMEGTSEGTRPGDVSEIRVKGACEVASGGDDCTVGVRIRIGYTGSAQIVFGRAARPGEQYQSSNRADARGEAMHGMVFRKRPVSEVLAALKQRHITVPEYRVMVGNESVARYPGQVPGNWYVHDAVLWAPGQVVLFAGPKPTEDDRPASPPTAPAPTPTAGSGAPSAP</sequence>
<gene>
    <name evidence="3" type="ORF">J4709_10420</name>
</gene>
<protein>
    <recommendedName>
        <fullName evidence="5">PASTA domain-containing protein</fullName>
    </recommendedName>
</protein>
<keyword evidence="2" id="KW-1133">Transmembrane helix</keyword>
<evidence type="ECO:0000256" key="1">
    <source>
        <dbReference type="SAM" id="MobiDB-lite"/>
    </source>
</evidence>
<feature type="compositionally biased region" description="Pro residues" evidence="1">
    <location>
        <begin position="308"/>
        <end position="317"/>
    </location>
</feature>
<feature type="transmembrane region" description="Helical" evidence="2">
    <location>
        <begin position="62"/>
        <end position="84"/>
    </location>
</feature>
<organism evidence="3 4">
    <name type="scientific">Actinomadura violacea</name>
    <dbReference type="NCBI Taxonomy" id="2819934"/>
    <lineage>
        <taxon>Bacteria</taxon>
        <taxon>Bacillati</taxon>
        <taxon>Actinomycetota</taxon>
        <taxon>Actinomycetes</taxon>
        <taxon>Streptosporangiales</taxon>
        <taxon>Thermomonosporaceae</taxon>
        <taxon>Actinomadura</taxon>
    </lineage>
</organism>
<feature type="compositionally biased region" description="Low complexity" evidence="1">
    <location>
        <begin position="318"/>
        <end position="328"/>
    </location>
</feature>